<dbReference type="Pfam" id="PF00069">
    <property type="entry name" value="Pkinase"/>
    <property type="match status" value="1"/>
</dbReference>
<dbReference type="PANTHER" id="PTHR24056:SF472">
    <property type="entry name" value="CYCLIN-DEPENDENT KINASE 4, ISOFORM A"/>
    <property type="match status" value="1"/>
</dbReference>
<evidence type="ECO:0000256" key="2">
    <source>
        <dbReference type="ARBA" id="ARBA00022527"/>
    </source>
</evidence>
<dbReference type="PROSITE" id="PS00108">
    <property type="entry name" value="PROTEIN_KINASE_ST"/>
    <property type="match status" value="1"/>
</dbReference>
<evidence type="ECO:0000256" key="6">
    <source>
        <dbReference type="ARBA" id="ARBA00022840"/>
    </source>
</evidence>
<protein>
    <recommendedName>
        <fullName evidence="9">Protein kinase domain-containing protein</fullName>
    </recommendedName>
</protein>
<keyword evidence="4 7" id="KW-0547">Nucleotide-binding</keyword>
<dbReference type="Gene3D" id="1.10.510.10">
    <property type="entry name" value="Transferase(Phosphotransferase) domain 1"/>
    <property type="match status" value="1"/>
</dbReference>
<evidence type="ECO:0000256" key="1">
    <source>
        <dbReference type="ARBA" id="ARBA00006485"/>
    </source>
</evidence>
<keyword evidence="6 7" id="KW-0067">ATP-binding</keyword>
<accession>A0ABD2IA04</accession>
<name>A0ABD2IA04_HETSC</name>
<evidence type="ECO:0000256" key="7">
    <source>
        <dbReference type="PROSITE-ProRule" id="PRU10141"/>
    </source>
</evidence>
<gene>
    <name evidence="10" type="ORF">niasHS_015106</name>
</gene>
<dbReference type="PROSITE" id="PS50011">
    <property type="entry name" value="PROTEIN_KINASE_DOM"/>
    <property type="match status" value="1"/>
</dbReference>
<evidence type="ECO:0000256" key="3">
    <source>
        <dbReference type="ARBA" id="ARBA00022679"/>
    </source>
</evidence>
<sequence length="296" mass="33768">MRPPIDEDYRPIRVLGQGAYGEVWLVTSKENEREQFAMKKIPVKATEEGIPQSVVREVASLVALKQMKHPNILRLHDAFIRRKGGTISLNIVCEKCDWDLCDFLRKIPKNMCDAQCKYFARQIMTGIDFLHANSIIHRDLKPQNILVNKDHTLRIADFGLSRNYGLHATFTTEVVTLWYRSPELLLQCKYGTAVDLWSAGCILAELYMRDALFRGDTEAEQLRIIFEKLGTPSVSVWPADAIVPHSFYAENSPPPLANQMPQYLPASGVELLTAILQFNPHERPTAVECLQHKYFV</sequence>
<dbReference type="PROSITE" id="PS00107">
    <property type="entry name" value="PROTEIN_KINASE_ATP"/>
    <property type="match status" value="1"/>
</dbReference>
<keyword evidence="3" id="KW-0808">Transferase</keyword>
<evidence type="ECO:0000259" key="9">
    <source>
        <dbReference type="PROSITE" id="PS50011"/>
    </source>
</evidence>
<comment type="similarity">
    <text evidence="1">Belongs to the protein kinase superfamily. CMGC Ser/Thr protein kinase family. CDC2/CDKX subfamily.</text>
</comment>
<reference evidence="10 11" key="1">
    <citation type="submission" date="2024-10" db="EMBL/GenBank/DDBJ databases">
        <authorList>
            <person name="Kim D."/>
        </authorList>
    </citation>
    <scope>NUCLEOTIDE SEQUENCE [LARGE SCALE GENOMIC DNA]</scope>
    <source>
        <strain evidence="10">Taebaek</strain>
    </source>
</reference>
<dbReference type="PANTHER" id="PTHR24056">
    <property type="entry name" value="CELL DIVISION PROTEIN KINASE"/>
    <property type="match status" value="1"/>
</dbReference>
<organism evidence="10 11">
    <name type="scientific">Heterodera schachtii</name>
    <name type="common">Sugarbeet cyst nematode worm</name>
    <name type="synonym">Tylenchus schachtii</name>
    <dbReference type="NCBI Taxonomy" id="97005"/>
    <lineage>
        <taxon>Eukaryota</taxon>
        <taxon>Metazoa</taxon>
        <taxon>Ecdysozoa</taxon>
        <taxon>Nematoda</taxon>
        <taxon>Chromadorea</taxon>
        <taxon>Rhabditida</taxon>
        <taxon>Tylenchina</taxon>
        <taxon>Tylenchomorpha</taxon>
        <taxon>Tylenchoidea</taxon>
        <taxon>Heteroderidae</taxon>
        <taxon>Heteroderinae</taxon>
        <taxon>Heterodera</taxon>
    </lineage>
</organism>
<dbReference type="EMBL" id="JBICCN010000357">
    <property type="protein sequence ID" value="KAL3074276.1"/>
    <property type="molecule type" value="Genomic_DNA"/>
</dbReference>
<dbReference type="InterPro" id="IPR008271">
    <property type="entry name" value="Ser/Thr_kinase_AS"/>
</dbReference>
<dbReference type="Gene3D" id="3.30.200.20">
    <property type="entry name" value="Phosphorylase Kinase, domain 1"/>
    <property type="match status" value="1"/>
</dbReference>
<dbReference type="InterPro" id="IPR050108">
    <property type="entry name" value="CDK"/>
</dbReference>
<dbReference type="AlphaFoldDB" id="A0ABD2IA04"/>
<feature type="binding site" evidence="7">
    <location>
        <position position="44"/>
    </location>
    <ligand>
        <name>ATP</name>
        <dbReference type="ChEBI" id="CHEBI:30616"/>
    </ligand>
</feature>
<dbReference type="Proteomes" id="UP001620645">
    <property type="component" value="Unassembled WGS sequence"/>
</dbReference>
<evidence type="ECO:0000313" key="11">
    <source>
        <dbReference type="Proteomes" id="UP001620645"/>
    </source>
</evidence>
<dbReference type="InterPro" id="IPR011009">
    <property type="entry name" value="Kinase-like_dom_sf"/>
</dbReference>
<dbReference type="SUPFAM" id="SSF56112">
    <property type="entry name" value="Protein kinase-like (PK-like)"/>
    <property type="match status" value="1"/>
</dbReference>
<feature type="domain" description="Protein kinase" evidence="9">
    <location>
        <begin position="9"/>
        <end position="295"/>
    </location>
</feature>
<dbReference type="GO" id="GO:0005524">
    <property type="term" value="F:ATP binding"/>
    <property type="evidence" value="ECO:0007669"/>
    <property type="project" value="UniProtKB-UniRule"/>
</dbReference>
<evidence type="ECO:0000256" key="5">
    <source>
        <dbReference type="ARBA" id="ARBA00022777"/>
    </source>
</evidence>
<dbReference type="InterPro" id="IPR017441">
    <property type="entry name" value="Protein_kinase_ATP_BS"/>
</dbReference>
<evidence type="ECO:0000256" key="8">
    <source>
        <dbReference type="RuleBase" id="RU000304"/>
    </source>
</evidence>
<evidence type="ECO:0000256" key="4">
    <source>
        <dbReference type="ARBA" id="ARBA00022741"/>
    </source>
</evidence>
<keyword evidence="5" id="KW-0418">Kinase</keyword>
<dbReference type="GO" id="GO:0004674">
    <property type="term" value="F:protein serine/threonine kinase activity"/>
    <property type="evidence" value="ECO:0007669"/>
    <property type="project" value="UniProtKB-KW"/>
</dbReference>
<keyword evidence="11" id="KW-1185">Reference proteome</keyword>
<dbReference type="InterPro" id="IPR000719">
    <property type="entry name" value="Prot_kinase_dom"/>
</dbReference>
<keyword evidence="2 8" id="KW-0723">Serine/threonine-protein kinase</keyword>
<dbReference type="FunFam" id="1.10.510.10:FF:000624">
    <property type="entry name" value="Mitogen-activated protein kinase"/>
    <property type="match status" value="1"/>
</dbReference>
<evidence type="ECO:0000313" key="10">
    <source>
        <dbReference type="EMBL" id="KAL3074276.1"/>
    </source>
</evidence>
<comment type="caution">
    <text evidence="10">The sequence shown here is derived from an EMBL/GenBank/DDBJ whole genome shotgun (WGS) entry which is preliminary data.</text>
</comment>
<proteinExistence type="inferred from homology"/>
<dbReference type="SMART" id="SM00220">
    <property type="entry name" value="S_TKc"/>
    <property type="match status" value="1"/>
</dbReference>